<evidence type="ECO:0000259" key="2">
    <source>
        <dbReference type="Pfam" id="PF20611"/>
    </source>
</evidence>
<keyword evidence="1" id="KW-0732">Signal</keyword>
<sequence>MRTAIALAAALVVTGLTAGPAHAATTAQTGTLNHSCTYPGIAPLTSTFAGSLTAPDAVSSGNPFTVTGIQLSHVMSPAVRSLFVAAGYDRVQGSFAATITATNAAPAAAPISGSYPDQSITAAGSLTLAAQAADVTFTAGTPGSIVFGLGSPITESLQFHKKTTDTWVPMQSVCTPRVTDTTFQPGITVF</sequence>
<gene>
    <name evidence="3" type="ORF">H4696_004914</name>
</gene>
<organism evidence="3 4">
    <name type="scientific">Amycolatopsis lexingtonensis</name>
    <dbReference type="NCBI Taxonomy" id="218822"/>
    <lineage>
        <taxon>Bacteria</taxon>
        <taxon>Bacillati</taxon>
        <taxon>Actinomycetota</taxon>
        <taxon>Actinomycetes</taxon>
        <taxon>Pseudonocardiales</taxon>
        <taxon>Pseudonocardiaceae</taxon>
        <taxon>Amycolatopsis</taxon>
    </lineage>
</organism>
<feature type="signal peptide" evidence="1">
    <location>
        <begin position="1"/>
        <end position="23"/>
    </location>
</feature>
<evidence type="ECO:0000256" key="1">
    <source>
        <dbReference type="SAM" id="SignalP"/>
    </source>
</evidence>
<feature type="domain" description="DUF6801" evidence="2">
    <location>
        <begin position="35"/>
        <end position="175"/>
    </location>
</feature>
<dbReference type="InterPro" id="IPR046542">
    <property type="entry name" value="DUF6801"/>
</dbReference>
<keyword evidence="4" id="KW-1185">Reference proteome</keyword>
<dbReference type="RefSeq" id="WP_086865558.1">
    <property type="nucleotide sequence ID" value="NZ_JADBEG010000001.1"/>
</dbReference>
<protein>
    <recommendedName>
        <fullName evidence="2">DUF6801 domain-containing protein</fullName>
    </recommendedName>
</protein>
<reference evidence="3 4" key="1">
    <citation type="submission" date="2020-10" db="EMBL/GenBank/DDBJ databases">
        <title>Sequencing the genomes of 1000 actinobacteria strains.</title>
        <authorList>
            <person name="Klenk H.-P."/>
        </authorList>
    </citation>
    <scope>NUCLEOTIDE SEQUENCE [LARGE SCALE GENOMIC DNA]</scope>
    <source>
        <strain evidence="3 4">DSM 44653</strain>
    </source>
</reference>
<dbReference type="EMBL" id="JADBEG010000001">
    <property type="protein sequence ID" value="MBE1497814.1"/>
    <property type="molecule type" value="Genomic_DNA"/>
</dbReference>
<evidence type="ECO:0000313" key="4">
    <source>
        <dbReference type="Proteomes" id="UP000631670"/>
    </source>
</evidence>
<proteinExistence type="predicted"/>
<dbReference type="Proteomes" id="UP000631670">
    <property type="component" value="Unassembled WGS sequence"/>
</dbReference>
<evidence type="ECO:0000313" key="3">
    <source>
        <dbReference type="EMBL" id="MBE1497814.1"/>
    </source>
</evidence>
<comment type="caution">
    <text evidence="3">The sequence shown here is derived from an EMBL/GenBank/DDBJ whole genome shotgun (WGS) entry which is preliminary data.</text>
</comment>
<feature type="chain" id="PRO_5045086432" description="DUF6801 domain-containing protein" evidence="1">
    <location>
        <begin position="24"/>
        <end position="190"/>
    </location>
</feature>
<name>A0ABR9I3R8_9PSEU</name>
<accession>A0ABR9I3R8</accession>
<dbReference type="Pfam" id="PF20611">
    <property type="entry name" value="DUF6801"/>
    <property type="match status" value="1"/>
</dbReference>